<protein>
    <recommendedName>
        <fullName evidence="3">Reverse transcriptase</fullName>
    </recommendedName>
</protein>
<gene>
    <name evidence="1" type="ORF">P691DRAFT_683108</name>
</gene>
<comment type="caution">
    <text evidence="1">The sequence shown here is derived from an EMBL/GenBank/DDBJ whole genome shotgun (WGS) entry which is preliminary data.</text>
</comment>
<dbReference type="AlphaFoldDB" id="A0A9P6BXP3"/>
<reference evidence="1" key="1">
    <citation type="submission" date="2020-11" db="EMBL/GenBank/DDBJ databases">
        <authorList>
            <consortium name="DOE Joint Genome Institute"/>
            <person name="Ahrendt S."/>
            <person name="Riley R."/>
            <person name="Andreopoulos W."/>
            <person name="Labutti K."/>
            <person name="Pangilinan J."/>
            <person name="Ruiz-Duenas F.J."/>
            <person name="Barrasa J.M."/>
            <person name="Sanchez-Garcia M."/>
            <person name="Camarero S."/>
            <person name="Miyauchi S."/>
            <person name="Serrano A."/>
            <person name="Linde D."/>
            <person name="Babiker R."/>
            <person name="Drula E."/>
            <person name="Ayuso-Fernandez I."/>
            <person name="Pacheco R."/>
            <person name="Padilla G."/>
            <person name="Ferreira P."/>
            <person name="Barriuso J."/>
            <person name="Kellner H."/>
            <person name="Castanera R."/>
            <person name="Alfaro M."/>
            <person name="Ramirez L."/>
            <person name="Pisabarro A.G."/>
            <person name="Kuo A."/>
            <person name="Tritt A."/>
            <person name="Lipzen A."/>
            <person name="He G."/>
            <person name="Yan M."/>
            <person name="Ng V."/>
            <person name="Cullen D."/>
            <person name="Martin F."/>
            <person name="Rosso M.-N."/>
            <person name="Henrissat B."/>
            <person name="Hibbett D."/>
            <person name="Martinez A.T."/>
            <person name="Grigoriev I.V."/>
        </authorList>
    </citation>
    <scope>NUCLEOTIDE SEQUENCE</scope>
    <source>
        <strain evidence="1">MF-IS2</strain>
    </source>
</reference>
<accession>A0A9P6BXP3</accession>
<dbReference type="Proteomes" id="UP000807342">
    <property type="component" value="Unassembled WGS sequence"/>
</dbReference>
<evidence type="ECO:0000313" key="1">
    <source>
        <dbReference type="EMBL" id="KAF9441698.1"/>
    </source>
</evidence>
<sequence>ILPTYINGGNWLPHMGTDTKLCAHLTKCITNHAPIGSFWQQFFLGQYKTSCECRHKLETRDHILNKCPLYER</sequence>
<keyword evidence="2" id="KW-1185">Reference proteome</keyword>
<organism evidence="1 2">
    <name type="scientific">Macrolepiota fuliginosa MF-IS2</name>
    <dbReference type="NCBI Taxonomy" id="1400762"/>
    <lineage>
        <taxon>Eukaryota</taxon>
        <taxon>Fungi</taxon>
        <taxon>Dikarya</taxon>
        <taxon>Basidiomycota</taxon>
        <taxon>Agaricomycotina</taxon>
        <taxon>Agaricomycetes</taxon>
        <taxon>Agaricomycetidae</taxon>
        <taxon>Agaricales</taxon>
        <taxon>Agaricineae</taxon>
        <taxon>Agaricaceae</taxon>
        <taxon>Macrolepiota</taxon>
    </lineage>
</organism>
<evidence type="ECO:0008006" key="3">
    <source>
        <dbReference type="Google" id="ProtNLM"/>
    </source>
</evidence>
<name>A0A9P6BXP3_9AGAR</name>
<evidence type="ECO:0000313" key="2">
    <source>
        <dbReference type="Proteomes" id="UP000807342"/>
    </source>
</evidence>
<proteinExistence type="predicted"/>
<dbReference type="OrthoDB" id="3230070at2759"/>
<dbReference type="EMBL" id="MU151815">
    <property type="protein sequence ID" value="KAF9441698.1"/>
    <property type="molecule type" value="Genomic_DNA"/>
</dbReference>
<feature type="non-terminal residue" evidence="1">
    <location>
        <position position="1"/>
    </location>
</feature>